<dbReference type="PANTHER" id="PTHR12461">
    <property type="entry name" value="HYPOXIA-INDUCIBLE FACTOR 1 ALPHA INHIBITOR-RELATED"/>
    <property type="match status" value="1"/>
</dbReference>
<evidence type="ECO:0000259" key="2">
    <source>
        <dbReference type="PROSITE" id="PS51184"/>
    </source>
</evidence>
<gene>
    <name evidence="3" type="ORF">Bathy02g02980</name>
</gene>
<comment type="similarity">
    <text evidence="1">Belongs to the JARID1 histone demethylase family.</text>
</comment>
<evidence type="ECO:0000313" key="4">
    <source>
        <dbReference type="Proteomes" id="UP000198341"/>
    </source>
</evidence>
<dbReference type="InterPro" id="IPR043519">
    <property type="entry name" value="NT_sf"/>
</dbReference>
<evidence type="ECO:0000256" key="1">
    <source>
        <dbReference type="ARBA" id="ARBA00006801"/>
    </source>
</evidence>
<dbReference type="InterPro" id="IPR002934">
    <property type="entry name" value="Polymerase_NTP_transf_dom"/>
</dbReference>
<dbReference type="Pfam" id="PF13621">
    <property type="entry name" value="Cupin_8"/>
    <property type="match status" value="1"/>
</dbReference>
<dbReference type="PROSITE" id="PS51184">
    <property type="entry name" value="JMJC"/>
    <property type="match status" value="1"/>
</dbReference>
<dbReference type="PROSITE" id="PS50152">
    <property type="entry name" value="25A_SYNTH_3"/>
    <property type="match status" value="1"/>
</dbReference>
<dbReference type="PANTHER" id="PTHR12461:SF105">
    <property type="entry name" value="HYPOXIA-INDUCIBLE FACTOR 1-ALPHA INHIBITOR"/>
    <property type="match status" value="1"/>
</dbReference>
<dbReference type="Gene3D" id="2.60.120.10">
    <property type="entry name" value="Jelly Rolls"/>
    <property type="match status" value="1"/>
</dbReference>
<dbReference type="Pfam" id="PF01909">
    <property type="entry name" value="NTP_transf_2"/>
    <property type="match status" value="1"/>
</dbReference>
<dbReference type="SUPFAM" id="SSF51197">
    <property type="entry name" value="Clavaminate synthase-like"/>
    <property type="match status" value="1"/>
</dbReference>
<evidence type="ECO:0000313" key="3">
    <source>
        <dbReference type="EMBL" id="CCO15143.1"/>
    </source>
</evidence>
<proteinExistence type="inferred from homology"/>
<dbReference type="eggNOG" id="KOG2132">
    <property type="taxonomic scope" value="Eukaryota"/>
</dbReference>
<dbReference type="InterPro" id="IPR003347">
    <property type="entry name" value="JmjC_dom"/>
</dbReference>
<dbReference type="OrthoDB" id="497860at2759"/>
<dbReference type="AlphaFoldDB" id="K8F0R4"/>
<dbReference type="InterPro" id="IPR014710">
    <property type="entry name" value="RmlC-like_jellyroll"/>
</dbReference>
<name>K8F0R4_9CHLO</name>
<dbReference type="KEGG" id="bpg:Bathy02g02980"/>
<dbReference type="InterPro" id="IPR041667">
    <property type="entry name" value="Cupin_8"/>
</dbReference>
<reference evidence="3 4" key="1">
    <citation type="submission" date="2011-10" db="EMBL/GenBank/DDBJ databases">
        <authorList>
            <person name="Genoscope - CEA"/>
        </authorList>
    </citation>
    <scope>NUCLEOTIDE SEQUENCE [LARGE SCALE GENOMIC DNA]</scope>
    <source>
        <strain evidence="3 4">RCC 1105</strain>
    </source>
</reference>
<organism evidence="3 4">
    <name type="scientific">Bathycoccus prasinos</name>
    <dbReference type="NCBI Taxonomy" id="41875"/>
    <lineage>
        <taxon>Eukaryota</taxon>
        <taxon>Viridiplantae</taxon>
        <taxon>Chlorophyta</taxon>
        <taxon>Mamiellophyceae</taxon>
        <taxon>Mamiellales</taxon>
        <taxon>Bathycoccaceae</taxon>
        <taxon>Bathycoccus</taxon>
    </lineage>
</organism>
<dbReference type="GO" id="GO:0016779">
    <property type="term" value="F:nucleotidyltransferase activity"/>
    <property type="evidence" value="ECO:0007669"/>
    <property type="project" value="InterPro"/>
</dbReference>
<dbReference type="Gene3D" id="3.30.460.10">
    <property type="entry name" value="Beta Polymerase, domain 2"/>
    <property type="match status" value="1"/>
</dbReference>
<dbReference type="GeneID" id="19017411"/>
<sequence>MNNAQRCLSSFHLSKHLTGNQRLWNAREEGQREHLKRGDRIRRRVGKREMINEGESGAYRNGGVKEYVAANYVRVLAKLDVLDAKNENETAEGDFEDENGSGSKMNIYGHVATIDLSDAKNNSELLDEKFIRCLHEPVLIQNAFEKSRHGSASSWTLRKLLEAHEEEEKRTGGLFQTTVRVRMEDGAPSGNNGRRNAKAFVYAEQSHEAIRNRKFQPPSLTQQMPFANGLSRVLEYSGDGAYIQSELPSNLKDEMEHDYSRVFTSFENSEEFVESQPLRLWLSKRGSISPLHFDASISTLTQLKGEKTFLLFAPFSGLSQCYLYPDWHPLRRRSQLSINDERIRNGLRAYEATLSEGDVLIFPPRWLHHVESSNKTNYSVSITRRYIYNASSGVNTDTSYALRFAKWAKTRDKGTKALSRLYSSGMVNPDFPSRFNLAVIDLDEDGKCPKLCETKTFERNVQEKWKVCVKALSDRIVARTKNISSICVRGSIARGAAVDFESDCDLIVVFENERPNEQELQDLRSELEDVRAQEFPFAKKIDVRFEKNRDELNAEQLFTLATSSLCVSGEDIPKSSSRMAPVRTCFPTLLEDVNSAIENGSEKAMSWACKRCLRAAFESQKRTRFTREISRCCEIVCEEDYPKKKYEVGDLETALVIAVKGPKMVFGDAYWLEMSTALLERLSNCILSAKI</sequence>
<accession>K8F0R4</accession>
<dbReference type="SMART" id="SM00558">
    <property type="entry name" value="JmjC"/>
    <property type="match status" value="1"/>
</dbReference>
<dbReference type="EMBL" id="FO082277">
    <property type="protein sequence ID" value="CCO15143.1"/>
    <property type="molecule type" value="Genomic_DNA"/>
</dbReference>
<keyword evidence="4" id="KW-1185">Reference proteome</keyword>
<feature type="domain" description="JmjC" evidence="2">
    <location>
        <begin position="236"/>
        <end position="403"/>
    </location>
</feature>
<dbReference type="SUPFAM" id="SSF81301">
    <property type="entry name" value="Nucleotidyltransferase"/>
    <property type="match status" value="1"/>
</dbReference>
<dbReference type="Proteomes" id="UP000198341">
    <property type="component" value="Chromosome 2"/>
</dbReference>
<protein>
    <recommendedName>
        <fullName evidence="2">JmjC domain-containing protein</fullName>
    </recommendedName>
</protein>
<dbReference type="RefSeq" id="XP_007514903.1">
    <property type="nucleotide sequence ID" value="XM_007514841.1"/>
</dbReference>